<proteinExistence type="predicted"/>
<protein>
    <submittedName>
        <fullName evidence="2">Putative secreted protein</fullName>
    </submittedName>
</protein>
<keyword evidence="1" id="KW-0732">Signal</keyword>
<feature type="chain" id="PRO_5014818161" evidence="1">
    <location>
        <begin position="20"/>
        <end position="96"/>
    </location>
</feature>
<evidence type="ECO:0000256" key="1">
    <source>
        <dbReference type="SAM" id="SignalP"/>
    </source>
</evidence>
<evidence type="ECO:0000313" key="2">
    <source>
        <dbReference type="EMBL" id="MBW78193.1"/>
    </source>
</evidence>
<reference evidence="2" key="1">
    <citation type="submission" date="2018-01" db="EMBL/GenBank/DDBJ databases">
        <title>An insight into the sialome of Amazonian anophelines.</title>
        <authorList>
            <person name="Ribeiro J.M."/>
            <person name="Scarpassa V."/>
            <person name="Calvo E."/>
        </authorList>
    </citation>
    <scope>NUCLEOTIDE SEQUENCE</scope>
</reference>
<feature type="signal peptide" evidence="1">
    <location>
        <begin position="1"/>
        <end position="19"/>
    </location>
</feature>
<name>A0A2M4DKW2_ANODA</name>
<sequence length="96" mass="10898">MYILPFSYFFSVFFSITFARLLPKHIVRVCVCMSHKPRAERNDGTKQTQPQEELYTSLVSPSAIRNWAILSNISLASSDTIGLQIICSSPLKGSRW</sequence>
<organism evidence="2">
    <name type="scientific">Anopheles darlingi</name>
    <name type="common">Mosquito</name>
    <dbReference type="NCBI Taxonomy" id="43151"/>
    <lineage>
        <taxon>Eukaryota</taxon>
        <taxon>Metazoa</taxon>
        <taxon>Ecdysozoa</taxon>
        <taxon>Arthropoda</taxon>
        <taxon>Hexapoda</taxon>
        <taxon>Insecta</taxon>
        <taxon>Pterygota</taxon>
        <taxon>Neoptera</taxon>
        <taxon>Endopterygota</taxon>
        <taxon>Diptera</taxon>
        <taxon>Nematocera</taxon>
        <taxon>Culicoidea</taxon>
        <taxon>Culicidae</taxon>
        <taxon>Anophelinae</taxon>
        <taxon>Anopheles</taxon>
    </lineage>
</organism>
<dbReference type="EMBL" id="GGFL01014015">
    <property type="protein sequence ID" value="MBW78193.1"/>
    <property type="molecule type" value="Transcribed_RNA"/>
</dbReference>
<dbReference type="AlphaFoldDB" id="A0A2M4DKW2"/>
<accession>A0A2M4DKW2</accession>